<accession>A0ACC2USK8</accession>
<dbReference type="Proteomes" id="UP001165960">
    <property type="component" value="Unassembled WGS sequence"/>
</dbReference>
<protein>
    <submittedName>
        <fullName evidence="1">Uncharacterized protein</fullName>
    </submittedName>
</protein>
<dbReference type="EMBL" id="QTSX02000044">
    <property type="protein sequence ID" value="KAJ9089486.1"/>
    <property type="molecule type" value="Genomic_DNA"/>
</dbReference>
<evidence type="ECO:0000313" key="2">
    <source>
        <dbReference type="Proteomes" id="UP001165960"/>
    </source>
</evidence>
<organism evidence="1 2">
    <name type="scientific">Entomophthora muscae</name>
    <dbReference type="NCBI Taxonomy" id="34485"/>
    <lineage>
        <taxon>Eukaryota</taxon>
        <taxon>Fungi</taxon>
        <taxon>Fungi incertae sedis</taxon>
        <taxon>Zoopagomycota</taxon>
        <taxon>Entomophthoromycotina</taxon>
        <taxon>Entomophthoromycetes</taxon>
        <taxon>Entomophthorales</taxon>
        <taxon>Entomophthoraceae</taxon>
        <taxon>Entomophthora</taxon>
    </lineage>
</organism>
<keyword evidence="2" id="KW-1185">Reference proteome</keyword>
<proteinExistence type="predicted"/>
<evidence type="ECO:0000313" key="1">
    <source>
        <dbReference type="EMBL" id="KAJ9089486.1"/>
    </source>
</evidence>
<sequence length="546" mass="62920">MHLQATSRSLRRAFQKVKRLDSATAIRKHSTVVPTVSGLKDAYTRIRNQHLLPGTFEPLQGSHENDTISSARVFSHNEVNMQYISVYGFDYDYTLANYTEELPKTIYSMIRDSLIDRMHYPKALSDFSFDPNFAVRGLHYDVLTGWLMKVDAYHSIQLNTVYYGREALSDTNQVLELHNGTHISPSYMKENLIQLNDLFSVPEICLIADIIQFFYENDVTFHPRHLYDDVRAMGELIHSQANHHPLGVGPLHLEILTDVERFLNRSPSTTTYLNGLHQSKKKVFLMTNSGYPFVNKGLSYVLDAPDWRDLFDVIIVKSGKPSFYTSNKPFRRILPEHRASLQLTGKAGSVLQEGIELDMSAVSEFKRGEVYQGGNLGDFSRFTGWWGQKVLYIGDHIYSDLVDPTVQQGWRTGAIVSELDQEIARSNSPKANAQLSWMLQLEQLLRIATVNLNPSEKEKLDALIASWRNERRQLRNHLKQVHNQQFGSVFRTHHNPTYFAKKIRTFADLYTSKLENLANYPLDFVFYPERSHLPHEKSGMFPEMFY</sequence>
<gene>
    <name evidence="1" type="ORF">DSO57_1012405</name>
</gene>
<name>A0ACC2USK8_9FUNG</name>
<comment type="caution">
    <text evidence="1">The sequence shown here is derived from an EMBL/GenBank/DDBJ whole genome shotgun (WGS) entry which is preliminary data.</text>
</comment>
<reference evidence="1" key="1">
    <citation type="submission" date="2022-04" db="EMBL/GenBank/DDBJ databases">
        <title>Genome of the entomopathogenic fungus Entomophthora muscae.</title>
        <authorList>
            <person name="Elya C."/>
            <person name="Lovett B.R."/>
            <person name="Lee E."/>
            <person name="Macias A.M."/>
            <person name="Hajek A.E."/>
            <person name="De Bivort B.L."/>
            <person name="Kasson M.T."/>
            <person name="De Fine Licht H.H."/>
            <person name="Stajich J.E."/>
        </authorList>
    </citation>
    <scope>NUCLEOTIDE SEQUENCE</scope>
    <source>
        <strain evidence="1">Berkeley</strain>
    </source>
</reference>